<feature type="domain" description="HTH rpiR-type" evidence="1">
    <location>
        <begin position="5"/>
        <end position="78"/>
    </location>
</feature>
<evidence type="ECO:0000313" key="2">
    <source>
        <dbReference type="EMBL" id="EHI69278.1"/>
    </source>
</evidence>
<dbReference type="eggNOG" id="COG1737">
    <property type="taxonomic scope" value="Bacteria"/>
</dbReference>
<dbReference type="Pfam" id="PF01418">
    <property type="entry name" value="HTH_6"/>
    <property type="match status" value="1"/>
</dbReference>
<evidence type="ECO:0000259" key="1">
    <source>
        <dbReference type="PROSITE" id="PS51071"/>
    </source>
</evidence>
<dbReference type="EMBL" id="AEUX02000007">
    <property type="protein sequence ID" value="EHI69278.1"/>
    <property type="molecule type" value="Genomic_DNA"/>
</dbReference>
<dbReference type="InterPro" id="IPR000281">
    <property type="entry name" value="HTH_RpiR"/>
</dbReference>
<accession>G5K4W8</accession>
<gene>
    <name evidence="2" type="ORF">STRIC_1855</name>
</gene>
<sequence length="78" mass="8747">MRKSHRLVTTIEAALEHMTSLEKDIAHFFMETDLQAQDLTASLMIKRLHVSQAALTRFAKKCGFSGYRAPSPLITLTA</sequence>
<dbReference type="Proteomes" id="UP000003330">
    <property type="component" value="Unassembled WGS sequence"/>
</dbReference>
<reference evidence="2 3" key="1">
    <citation type="journal article" date="2014" name="Int. J. Syst. Evol. Microbiol.">
        <title>Phylogenomics and the dynamic genome evolution of the genus Streptococcus.</title>
        <authorList>
            <consortium name="The Broad Institute Genome Sequencing Platform"/>
            <person name="Richards V.P."/>
            <person name="Palmer S.R."/>
            <person name="Pavinski Bitar P.D."/>
            <person name="Qin X."/>
            <person name="Weinstock G.M."/>
            <person name="Highlander S.K."/>
            <person name="Town C.D."/>
            <person name="Burne R.A."/>
            <person name="Stanhope M.J."/>
        </authorList>
    </citation>
    <scope>NUCLEOTIDE SEQUENCE [LARGE SCALE GENOMIC DNA]</scope>
    <source>
        <strain evidence="2 3">707-05</strain>
    </source>
</reference>
<keyword evidence="3" id="KW-1185">Reference proteome</keyword>
<dbReference type="PROSITE" id="PS51071">
    <property type="entry name" value="HTH_RPIR"/>
    <property type="match status" value="1"/>
</dbReference>
<dbReference type="STRING" id="764299.STRIC_1855"/>
<dbReference type="InterPro" id="IPR036388">
    <property type="entry name" value="WH-like_DNA-bd_sf"/>
</dbReference>
<dbReference type="AlphaFoldDB" id="G5K4W8"/>
<organism evidence="2 3">
    <name type="scientific">Streptococcus ictaluri 707-05</name>
    <dbReference type="NCBI Taxonomy" id="764299"/>
    <lineage>
        <taxon>Bacteria</taxon>
        <taxon>Bacillati</taxon>
        <taxon>Bacillota</taxon>
        <taxon>Bacilli</taxon>
        <taxon>Lactobacillales</taxon>
        <taxon>Streptococcaceae</taxon>
        <taxon>Streptococcus</taxon>
    </lineage>
</organism>
<dbReference type="Gene3D" id="1.10.10.10">
    <property type="entry name" value="Winged helix-like DNA-binding domain superfamily/Winged helix DNA-binding domain"/>
    <property type="match status" value="1"/>
</dbReference>
<dbReference type="GO" id="GO:0003700">
    <property type="term" value="F:DNA-binding transcription factor activity"/>
    <property type="evidence" value="ECO:0007669"/>
    <property type="project" value="InterPro"/>
</dbReference>
<dbReference type="InterPro" id="IPR009057">
    <property type="entry name" value="Homeodomain-like_sf"/>
</dbReference>
<protein>
    <submittedName>
        <fullName evidence="2">Transcriptional regulator, RpiR domain protein</fullName>
    </submittedName>
</protein>
<dbReference type="SUPFAM" id="SSF46689">
    <property type="entry name" value="Homeodomain-like"/>
    <property type="match status" value="1"/>
</dbReference>
<proteinExistence type="predicted"/>
<evidence type="ECO:0000313" key="3">
    <source>
        <dbReference type="Proteomes" id="UP000003330"/>
    </source>
</evidence>
<name>G5K4W8_9STRE</name>
<comment type="caution">
    <text evidence="2">The sequence shown here is derived from an EMBL/GenBank/DDBJ whole genome shotgun (WGS) entry which is preliminary data.</text>
</comment>